<dbReference type="SUPFAM" id="SSF103473">
    <property type="entry name" value="MFS general substrate transporter"/>
    <property type="match status" value="1"/>
</dbReference>
<keyword evidence="5 6" id="KW-0472">Membrane</keyword>
<evidence type="ECO:0000256" key="4">
    <source>
        <dbReference type="ARBA" id="ARBA00022989"/>
    </source>
</evidence>
<evidence type="ECO:0000256" key="6">
    <source>
        <dbReference type="SAM" id="Phobius"/>
    </source>
</evidence>
<feature type="transmembrane region" description="Helical" evidence="6">
    <location>
        <begin position="12"/>
        <end position="33"/>
    </location>
</feature>
<dbReference type="PANTHER" id="PTHR42718:SF9">
    <property type="entry name" value="MAJOR FACILITATOR SUPERFAMILY MULTIDRUG TRANSPORTER MFSC"/>
    <property type="match status" value="1"/>
</dbReference>
<accession>A0A6J7I8N2</accession>
<dbReference type="EMBL" id="CAFBLX010000424">
    <property type="protein sequence ID" value="CAB4926837.1"/>
    <property type="molecule type" value="Genomic_DNA"/>
</dbReference>
<dbReference type="GO" id="GO:0022857">
    <property type="term" value="F:transmembrane transporter activity"/>
    <property type="evidence" value="ECO:0007669"/>
    <property type="project" value="InterPro"/>
</dbReference>
<dbReference type="AlphaFoldDB" id="A0A6J7I8N2"/>
<evidence type="ECO:0000256" key="1">
    <source>
        <dbReference type="ARBA" id="ARBA00004141"/>
    </source>
</evidence>
<dbReference type="Pfam" id="PF07690">
    <property type="entry name" value="MFS_1"/>
    <property type="match status" value="1"/>
</dbReference>
<evidence type="ECO:0000313" key="7">
    <source>
        <dbReference type="EMBL" id="CAB4926837.1"/>
    </source>
</evidence>
<gene>
    <name evidence="7" type="ORF">UFOPK3472_03884</name>
</gene>
<dbReference type="Gene3D" id="1.20.1250.20">
    <property type="entry name" value="MFS general substrate transporter like domains"/>
    <property type="match status" value="1"/>
</dbReference>
<dbReference type="InterPro" id="IPR011701">
    <property type="entry name" value="MFS"/>
</dbReference>
<comment type="subcellular location">
    <subcellularLocation>
        <location evidence="1">Membrane</location>
        <topology evidence="1">Multi-pass membrane protein</topology>
    </subcellularLocation>
</comment>
<name>A0A6J7I8N2_9ZZZZ</name>
<keyword evidence="4 6" id="KW-1133">Transmembrane helix</keyword>
<protein>
    <submittedName>
        <fullName evidence="7">Unannotated protein</fullName>
    </submittedName>
</protein>
<keyword evidence="2" id="KW-0813">Transport</keyword>
<evidence type="ECO:0000256" key="5">
    <source>
        <dbReference type="ARBA" id="ARBA00023136"/>
    </source>
</evidence>
<evidence type="ECO:0000256" key="3">
    <source>
        <dbReference type="ARBA" id="ARBA00022692"/>
    </source>
</evidence>
<proteinExistence type="predicted"/>
<dbReference type="InterPro" id="IPR036259">
    <property type="entry name" value="MFS_trans_sf"/>
</dbReference>
<dbReference type="GO" id="GO:0016020">
    <property type="term" value="C:membrane"/>
    <property type="evidence" value="ECO:0007669"/>
    <property type="project" value="UniProtKB-SubCell"/>
</dbReference>
<keyword evidence="3 6" id="KW-0812">Transmembrane</keyword>
<evidence type="ECO:0000256" key="2">
    <source>
        <dbReference type="ARBA" id="ARBA00022448"/>
    </source>
</evidence>
<sequence length="251" mass="26841">MLKLSLIFSRSFGSVFVLSLIIGVVLYGVTFLIPQFLSSMADYSALQSGKVVFVSGIPALMLMPFLPLAFKYLDVRLAVFVGMTLIGVSCAMDWHLTARSAGGDLTNSQLVRGFGQIFAMMFLNQAAISAVAPEDAGDASALFNAGRNLGGSIGLALMATLQDRQTFLHFNRLGETVSANAATTQEWFAKAMVMPSGEAGAYRQLAGQLLEQATVMAYNDLFFALGVAIAITTPLALFLRPISSDTQMAMH</sequence>
<feature type="transmembrane region" description="Helical" evidence="6">
    <location>
        <begin position="221"/>
        <end position="239"/>
    </location>
</feature>
<organism evidence="7">
    <name type="scientific">freshwater metagenome</name>
    <dbReference type="NCBI Taxonomy" id="449393"/>
    <lineage>
        <taxon>unclassified sequences</taxon>
        <taxon>metagenomes</taxon>
        <taxon>ecological metagenomes</taxon>
    </lineage>
</organism>
<feature type="transmembrane region" description="Helical" evidence="6">
    <location>
        <begin position="53"/>
        <end position="70"/>
    </location>
</feature>
<dbReference type="PANTHER" id="PTHR42718">
    <property type="entry name" value="MAJOR FACILITATOR SUPERFAMILY MULTIDRUG TRANSPORTER MFSC"/>
    <property type="match status" value="1"/>
</dbReference>
<reference evidence="7" key="1">
    <citation type="submission" date="2020-05" db="EMBL/GenBank/DDBJ databases">
        <authorList>
            <person name="Chiriac C."/>
            <person name="Salcher M."/>
            <person name="Ghai R."/>
            <person name="Kavagutti S V."/>
        </authorList>
    </citation>
    <scope>NUCLEOTIDE SEQUENCE</scope>
</reference>